<organism evidence="1 2">
    <name type="scientific">Anisodus tanguticus</name>
    <dbReference type="NCBI Taxonomy" id="243964"/>
    <lineage>
        <taxon>Eukaryota</taxon>
        <taxon>Viridiplantae</taxon>
        <taxon>Streptophyta</taxon>
        <taxon>Embryophyta</taxon>
        <taxon>Tracheophyta</taxon>
        <taxon>Spermatophyta</taxon>
        <taxon>Magnoliopsida</taxon>
        <taxon>eudicotyledons</taxon>
        <taxon>Gunneridae</taxon>
        <taxon>Pentapetalae</taxon>
        <taxon>asterids</taxon>
        <taxon>lamiids</taxon>
        <taxon>Solanales</taxon>
        <taxon>Solanaceae</taxon>
        <taxon>Solanoideae</taxon>
        <taxon>Hyoscyameae</taxon>
        <taxon>Anisodus</taxon>
    </lineage>
</organism>
<dbReference type="EMBL" id="JAVYJV010000008">
    <property type="protein sequence ID" value="KAK4364664.1"/>
    <property type="molecule type" value="Genomic_DNA"/>
</dbReference>
<evidence type="ECO:0000313" key="2">
    <source>
        <dbReference type="Proteomes" id="UP001291623"/>
    </source>
</evidence>
<accession>A0AAE1S5D4</accession>
<sequence>MSQTRDCSKVFAENPQGDAIGVRWQFELVRSTTGNSVELVRNFAMSVSNKTRVLAVESIGQVPLLDALDSPMFESNAIARFRRVEL</sequence>
<proteinExistence type="predicted"/>
<reference evidence="1" key="1">
    <citation type="submission" date="2023-12" db="EMBL/GenBank/DDBJ databases">
        <title>Genome assembly of Anisodus tanguticus.</title>
        <authorList>
            <person name="Wang Y.-J."/>
        </authorList>
    </citation>
    <scope>NUCLEOTIDE SEQUENCE</scope>
    <source>
        <strain evidence="1">KB-2021</strain>
        <tissue evidence="1">Leaf</tissue>
    </source>
</reference>
<dbReference type="Proteomes" id="UP001291623">
    <property type="component" value="Unassembled WGS sequence"/>
</dbReference>
<dbReference type="AlphaFoldDB" id="A0AAE1S5D4"/>
<name>A0AAE1S5D4_9SOLA</name>
<evidence type="ECO:0000313" key="1">
    <source>
        <dbReference type="EMBL" id="KAK4364664.1"/>
    </source>
</evidence>
<protein>
    <submittedName>
        <fullName evidence="1">Uncharacterized protein</fullName>
    </submittedName>
</protein>
<gene>
    <name evidence="1" type="ORF">RND71_016022</name>
</gene>
<comment type="caution">
    <text evidence="1">The sequence shown here is derived from an EMBL/GenBank/DDBJ whole genome shotgun (WGS) entry which is preliminary data.</text>
</comment>
<keyword evidence="2" id="KW-1185">Reference proteome</keyword>